<feature type="domain" description="N,N-dimethylformamidase beta subunit-like C-terminal" evidence="1">
    <location>
        <begin position="70"/>
        <end position="456"/>
    </location>
</feature>
<dbReference type="SUPFAM" id="SSF52317">
    <property type="entry name" value="Class I glutamine amidotransferase-like"/>
    <property type="match status" value="1"/>
</dbReference>
<proteinExistence type="predicted"/>
<evidence type="ECO:0000259" key="1">
    <source>
        <dbReference type="Pfam" id="PF20254"/>
    </source>
</evidence>
<dbReference type="InterPro" id="IPR006311">
    <property type="entry name" value="TAT_signal"/>
</dbReference>
<dbReference type="RefSeq" id="WP_210663651.1">
    <property type="nucleotide sequence ID" value="NZ_JAGKQQ010000002.1"/>
</dbReference>
<sequence>MNEPVSRRAALRTGTAVALGGALPLESAARAAQPPKRPLVEAYAMPQSYVAGEDVKVRLSCLGDSYWYKVYRHGATKEEVAGGLVENPQAHDVPKDASSHGCRWPVGLTVRTADWKTGYYSVAFGSTKGPAVDLASAFFVLRPKRPGRDADVLIQLATNTYNAYTNWNGYSLYAYHGKHKVQGRRVSFDRPQHSQFPQWEEPFVKWAERAGYALDYCTNLDLEFHPELLKKYKLVLSVGHDEYWSAPMRDTLEAYIGAGGNVAFFSGNTCCWQVRTEEEGRALACWKQSFGDDPVYKSGDHKALTSLWSHYLVNRPENQLTGVGFLWGGYHRSHGQFMDGSGAFTAHRPDHWLFAGTTLKKGDTFGAKLPEYKVVGYECDGCELVWKDGLPFPTCADGTPKNFEVLATAPARWHPDDCEWYEKWPKGRAGNAVIGTYTRGGTVMTVGTTDWSSGLRGNDANIVRITKNVLDKLGK</sequence>
<keyword evidence="3" id="KW-1185">Reference proteome</keyword>
<name>A0ABS5C501_9BACT</name>
<organism evidence="2 3">
    <name type="scientific">Gemmata palustris</name>
    <dbReference type="NCBI Taxonomy" id="2822762"/>
    <lineage>
        <taxon>Bacteria</taxon>
        <taxon>Pseudomonadati</taxon>
        <taxon>Planctomycetota</taxon>
        <taxon>Planctomycetia</taxon>
        <taxon>Gemmatales</taxon>
        <taxon>Gemmataceae</taxon>
        <taxon>Gemmata</taxon>
    </lineage>
</organism>
<evidence type="ECO:0000313" key="3">
    <source>
        <dbReference type="Proteomes" id="UP000676565"/>
    </source>
</evidence>
<dbReference type="InterPro" id="IPR029062">
    <property type="entry name" value="Class_I_gatase-like"/>
</dbReference>
<dbReference type="Proteomes" id="UP000676565">
    <property type="component" value="Unassembled WGS sequence"/>
</dbReference>
<dbReference type="EMBL" id="JAGKQQ010000002">
    <property type="protein sequence ID" value="MBP3961045.1"/>
    <property type="molecule type" value="Genomic_DNA"/>
</dbReference>
<dbReference type="Pfam" id="PF20254">
    <property type="entry name" value="DMFA2_C"/>
    <property type="match status" value="1"/>
</dbReference>
<gene>
    <name evidence="2" type="ORF">J8F10_37975</name>
</gene>
<accession>A0ABS5C501</accession>
<reference evidence="2 3" key="1">
    <citation type="submission" date="2021-04" db="EMBL/GenBank/DDBJ databases">
        <authorList>
            <person name="Ivanova A."/>
        </authorList>
    </citation>
    <scope>NUCLEOTIDE SEQUENCE [LARGE SCALE GENOMIC DNA]</scope>
    <source>
        <strain evidence="2 3">G18</strain>
    </source>
</reference>
<protein>
    <recommendedName>
        <fullName evidence="1">N,N-dimethylformamidase beta subunit-like C-terminal domain-containing protein</fullName>
    </recommendedName>
</protein>
<dbReference type="InterPro" id="IPR046540">
    <property type="entry name" value="DMFA2_C"/>
</dbReference>
<comment type="caution">
    <text evidence="2">The sequence shown here is derived from an EMBL/GenBank/DDBJ whole genome shotgun (WGS) entry which is preliminary data.</text>
</comment>
<dbReference type="PROSITE" id="PS51318">
    <property type="entry name" value="TAT"/>
    <property type="match status" value="1"/>
</dbReference>
<evidence type="ECO:0000313" key="2">
    <source>
        <dbReference type="EMBL" id="MBP3961045.1"/>
    </source>
</evidence>